<sequence length="923" mass="105372">MSLNVKGLGEKYKIDWVCRLKRENILGMIGIQETKLGESSPPFNAANCWGDSDCKFEQVFTTGRSGGIISIWDTGMFSLVEVIKSRHFIVTLGNVLGINGLIGIVNVYGPQTEGEKVKLWEELLKIKLSRSATWIFMGDFNVVRCKEERINSEFCSRSANAFNKFICDCELTYIKMGGQRFTYFRTLGAKLSKLDRFLVCSKFLSAYPQASCFAMNRDLSDHSLIVLRARCEDFGPPPFNFLNSWLSNDELDGVIKEACLVLRGYDTLDTILLNKLKYLKLAIRNWRVNATRKENNEIETWKNRNAKLKLIAKSRVLTEAELEERSNIGVKIDEHARLVTLNLKQRAKLKWEAEGDENKRFFHNYVNNRNRKNHIHGIMANGTWVTNPMDIKKEAVRFFGNKFKEGWKNRSKFYNPGFRKLSEFDTNFLEGEFTINEIKKAVWACGSEKSPGPDGFTFKFVKKYWELLKDDIVQMVKPISLTGSLYKIIAKLLAIRLKRVIGNIIDEVQSAYMEGRNILEGPLIVNDLCSWAKANGKKMLLFQADFNKAFDSISWTYLDSIMEQMGFESKWRLWMNGCLESSRASVIINGSPTKECSMSKGVRQGDPLSPFLFIITMEELNQEMKTAVEKGIFDGIKFQQSKLCLSHLFYTDDALFIGEWSRRNIANLAQILRCFYVSSGLKVNFRKSKVYGVGASHTEVINLATPLGCEPSSIPFTYLRIPVGENMNRRKAWEPIIDKFQAKMSTWKVRSLSFGGRLALAKAVPGNLPTFFMSIFVVPTGVIDTLERIRRKFIWSKEYDKKCICWVAWEKLISPWSVGGIGLGSIKSLNISLLAKWIWRLKTDSSALWANVIRFIHKLDGEHWSFLANGPNNARKNSLSGGTLPTWDYHSIYDVRCLQSRRGDERSHLDFVSGGEDGHGSHT</sequence>
<organism evidence="2 3">
    <name type="scientific">Lactuca sativa</name>
    <name type="common">Garden lettuce</name>
    <dbReference type="NCBI Taxonomy" id="4236"/>
    <lineage>
        <taxon>Eukaryota</taxon>
        <taxon>Viridiplantae</taxon>
        <taxon>Streptophyta</taxon>
        <taxon>Embryophyta</taxon>
        <taxon>Tracheophyta</taxon>
        <taxon>Spermatophyta</taxon>
        <taxon>Magnoliopsida</taxon>
        <taxon>eudicotyledons</taxon>
        <taxon>Gunneridae</taxon>
        <taxon>Pentapetalae</taxon>
        <taxon>asterids</taxon>
        <taxon>campanulids</taxon>
        <taxon>Asterales</taxon>
        <taxon>Asteraceae</taxon>
        <taxon>Cichorioideae</taxon>
        <taxon>Cichorieae</taxon>
        <taxon>Lactucinae</taxon>
        <taxon>Lactuca</taxon>
    </lineage>
</organism>
<protein>
    <recommendedName>
        <fullName evidence="1">Reverse transcriptase domain-containing protein</fullName>
    </recommendedName>
</protein>
<dbReference type="PANTHER" id="PTHR33116:SF79">
    <property type="entry name" value="REVERSE TRANSCRIPTASE DOMAIN, ZINC FINGER, CCHC-TYPE-RELATED"/>
    <property type="match status" value="1"/>
</dbReference>
<dbReference type="Pfam" id="PF00078">
    <property type="entry name" value="RVT_1"/>
    <property type="match status" value="1"/>
</dbReference>
<gene>
    <name evidence="2" type="ORF">LSAT_V11C500259620</name>
</gene>
<evidence type="ECO:0000313" key="2">
    <source>
        <dbReference type="EMBL" id="KAJ0203637.1"/>
    </source>
</evidence>
<dbReference type="SUPFAM" id="SSF56219">
    <property type="entry name" value="DNase I-like"/>
    <property type="match status" value="1"/>
</dbReference>
<proteinExistence type="predicted"/>
<dbReference type="Proteomes" id="UP000235145">
    <property type="component" value="Unassembled WGS sequence"/>
</dbReference>
<dbReference type="Gene3D" id="3.60.10.10">
    <property type="entry name" value="Endonuclease/exonuclease/phosphatase"/>
    <property type="match status" value="1"/>
</dbReference>
<dbReference type="InterPro" id="IPR000477">
    <property type="entry name" value="RT_dom"/>
</dbReference>
<dbReference type="PANTHER" id="PTHR33116">
    <property type="entry name" value="REVERSE TRANSCRIPTASE ZINC-BINDING DOMAIN-CONTAINING PROTEIN-RELATED-RELATED"/>
    <property type="match status" value="1"/>
</dbReference>
<evidence type="ECO:0000259" key="1">
    <source>
        <dbReference type="PROSITE" id="PS50878"/>
    </source>
</evidence>
<dbReference type="AlphaFoldDB" id="A0A9R1VF51"/>
<dbReference type="SUPFAM" id="SSF56672">
    <property type="entry name" value="DNA/RNA polymerases"/>
    <property type="match status" value="1"/>
</dbReference>
<dbReference type="CDD" id="cd01650">
    <property type="entry name" value="RT_nLTR_like"/>
    <property type="match status" value="1"/>
</dbReference>
<name>A0A9R1VF51_LACSA</name>
<dbReference type="EMBL" id="NBSK02000005">
    <property type="protein sequence ID" value="KAJ0203637.1"/>
    <property type="molecule type" value="Genomic_DNA"/>
</dbReference>
<keyword evidence="3" id="KW-1185">Reference proteome</keyword>
<reference evidence="2 3" key="1">
    <citation type="journal article" date="2017" name="Nat. Commun.">
        <title>Genome assembly with in vitro proximity ligation data and whole-genome triplication in lettuce.</title>
        <authorList>
            <person name="Reyes-Chin-Wo S."/>
            <person name="Wang Z."/>
            <person name="Yang X."/>
            <person name="Kozik A."/>
            <person name="Arikit S."/>
            <person name="Song C."/>
            <person name="Xia L."/>
            <person name="Froenicke L."/>
            <person name="Lavelle D.O."/>
            <person name="Truco M.J."/>
            <person name="Xia R."/>
            <person name="Zhu S."/>
            <person name="Xu C."/>
            <person name="Xu H."/>
            <person name="Xu X."/>
            <person name="Cox K."/>
            <person name="Korf I."/>
            <person name="Meyers B.C."/>
            <person name="Michelmore R.W."/>
        </authorList>
    </citation>
    <scope>NUCLEOTIDE SEQUENCE [LARGE SCALE GENOMIC DNA]</scope>
    <source>
        <strain evidence="3">cv. Salinas</strain>
        <tissue evidence="2">Seedlings</tissue>
    </source>
</reference>
<dbReference type="InterPro" id="IPR036691">
    <property type="entry name" value="Endo/exonu/phosph_ase_sf"/>
</dbReference>
<comment type="caution">
    <text evidence="2">The sequence shown here is derived from an EMBL/GenBank/DDBJ whole genome shotgun (WGS) entry which is preliminary data.</text>
</comment>
<dbReference type="PROSITE" id="PS50878">
    <property type="entry name" value="RT_POL"/>
    <property type="match status" value="1"/>
</dbReference>
<accession>A0A9R1VF51</accession>
<evidence type="ECO:0000313" key="3">
    <source>
        <dbReference type="Proteomes" id="UP000235145"/>
    </source>
</evidence>
<feature type="domain" description="Reverse transcriptase" evidence="1">
    <location>
        <begin position="445"/>
        <end position="723"/>
    </location>
</feature>
<dbReference type="InterPro" id="IPR043502">
    <property type="entry name" value="DNA/RNA_pol_sf"/>
</dbReference>